<dbReference type="Proteomes" id="UP000467148">
    <property type="component" value="Chromosome"/>
</dbReference>
<name>A0A7I7T1E9_9MYCO</name>
<proteinExistence type="predicted"/>
<dbReference type="EMBL" id="AP022596">
    <property type="protein sequence ID" value="BBY62760.1"/>
    <property type="molecule type" value="Genomic_DNA"/>
</dbReference>
<evidence type="ECO:0000313" key="2">
    <source>
        <dbReference type="Proteomes" id="UP000467148"/>
    </source>
</evidence>
<dbReference type="AlphaFoldDB" id="A0A7I7T1E9"/>
<accession>A0A7I7T1E9</accession>
<evidence type="ECO:0000313" key="1">
    <source>
        <dbReference type="EMBL" id="BBY62760.1"/>
    </source>
</evidence>
<organism evidence="1 2">
    <name type="scientific">Mycolicibacterium helvum</name>
    <dbReference type="NCBI Taxonomy" id="1534349"/>
    <lineage>
        <taxon>Bacteria</taxon>
        <taxon>Bacillati</taxon>
        <taxon>Actinomycetota</taxon>
        <taxon>Actinomycetes</taxon>
        <taxon>Mycobacteriales</taxon>
        <taxon>Mycobacteriaceae</taxon>
        <taxon>Mycolicibacterium</taxon>
    </lineage>
</organism>
<gene>
    <name evidence="1" type="ORF">MHEL_10030</name>
</gene>
<reference evidence="1 2" key="1">
    <citation type="journal article" date="2019" name="Emerg. Microbes Infect.">
        <title>Comprehensive subspecies identification of 175 nontuberculous mycobacteria species based on 7547 genomic profiles.</title>
        <authorList>
            <person name="Matsumoto Y."/>
            <person name="Kinjo T."/>
            <person name="Motooka D."/>
            <person name="Nabeya D."/>
            <person name="Jung N."/>
            <person name="Uechi K."/>
            <person name="Horii T."/>
            <person name="Iida T."/>
            <person name="Fujita J."/>
            <person name="Nakamura S."/>
        </authorList>
    </citation>
    <scope>NUCLEOTIDE SEQUENCE [LARGE SCALE GENOMIC DNA]</scope>
    <source>
        <strain evidence="1 2">JCM 30396</strain>
    </source>
</reference>
<dbReference type="KEGG" id="mhev:MHEL_10030"/>
<keyword evidence="2" id="KW-1185">Reference proteome</keyword>
<sequence length="316" mass="34132">MPDRTAEAQSLAGQIRGLPGALTVTTDTAHSQAQGMVYFRLYVDVSDGVTGDQAADITTRYLRDIGGGKYTGYRVELDLRRGWNLFAVDSGRLPIANRDEIVAQARDWVALRSEFPSATVTMRATVVHPGGQLTAQEAGHSNLATLELADTAGYLSVSAAARTLAERFPRLALLDWTIDAGKEHPAEIATSRRFPTAAELEVFDQLNVDQSIPHIDRLRINDPVTPPVWFSEKTTASHDIAVASQLAQAHLPIVAGLPAPVLYSASDQLSGHIGGRGFARGPVVITVGGCTRHDPLVYLPIPQERQLITTYEKCSS</sequence>
<protein>
    <submittedName>
        <fullName evidence="1">Uncharacterized protein</fullName>
    </submittedName>
</protein>